<evidence type="ECO:0000256" key="5">
    <source>
        <dbReference type="ARBA" id="ARBA00022970"/>
    </source>
</evidence>
<dbReference type="InterPro" id="IPR000515">
    <property type="entry name" value="MetI-like"/>
</dbReference>
<keyword evidence="3" id="KW-1003">Cell membrane</keyword>
<evidence type="ECO:0000313" key="10">
    <source>
        <dbReference type="EMBL" id="GEK86471.1"/>
    </source>
</evidence>
<dbReference type="GO" id="GO:0022857">
    <property type="term" value="F:transmembrane transporter activity"/>
    <property type="evidence" value="ECO:0007669"/>
    <property type="project" value="InterPro"/>
</dbReference>
<dbReference type="Gene3D" id="1.10.3720.10">
    <property type="entry name" value="MetI-like"/>
    <property type="match status" value="1"/>
</dbReference>
<comment type="caution">
    <text evidence="10">The sequence shown here is derived from an EMBL/GenBank/DDBJ whole genome shotgun (WGS) entry which is preliminary data.</text>
</comment>
<dbReference type="InterPro" id="IPR043429">
    <property type="entry name" value="ArtM/GltK/GlnP/TcyL/YhdX-like"/>
</dbReference>
<evidence type="ECO:0000313" key="11">
    <source>
        <dbReference type="Proteomes" id="UP000321225"/>
    </source>
</evidence>
<reference evidence="10 11" key="1">
    <citation type="submission" date="2019-07" db="EMBL/GenBank/DDBJ databases">
        <title>Whole genome shotgun sequence of Microbacterium aerolatum NBRC 103071.</title>
        <authorList>
            <person name="Hosoyama A."/>
            <person name="Uohara A."/>
            <person name="Ohji S."/>
            <person name="Ichikawa N."/>
        </authorList>
    </citation>
    <scope>NUCLEOTIDE SEQUENCE [LARGE SCALE GENOMIC DNA]</scope>
    <source>
        <strain evidence="10 11">NBRC 103071</strain>
    </source>
</reference>
<sequence length="221" mass="24416">MNDDNSFWSWDHAAAAFPEILEKFLTVTLVVTIIGSIIAAVLGLVIALGRRTTPRPVSAVITLVMNFIRMTPLVVQLLFAYYVFTTVSPLILGTIIIGIHYATYMAEVYRAGIDAVPPGQWEATTALSMSPGRTWTAVIIPQALRSTLPALANYVISMFKDTPFLMVITVVEMVRQAQLYGSKNFRFVEAIIIAGLIYLVASLLSSLLARRLEKRLEYTTA</sequence>
<protein>
    <submittedName>
        <fullName evidence="10">Ectoine/hydroxyectoine ABC transporter permease subunit EhuD</fullName>
    </submittedName>
</protein>
<comment type="subcellular location">
    <subcellularLocation>
        <location evidence="1 8">Cell membrane</location>
        <topology evidence="1 8">Multi-pass membrane protein</topology>
    </subcellularLocation>
</comment>
<dbReference type="PANTHER" id="PTHR30614">
    <property type="entry name" value="MEMBRANE COMPONENT OF AMINO ACID ABC TRANSPORTER"/>
    <property type="match status" value="1"/>
</dbReference>
<dbReference type="InterPro" id="IPR014341">
    <property type="entry name" value="Ectoine_EhuD"/>
</dbReference>
<dbReference type="PROSITE" id="PS50928">
    <property type="entry name" value="ABC_TM1"/>
    <property type="match status" value="1"/>
</dbReference>
<feature type="domain" description="ABC transmembrane type-1" evidence="9">
    <location>
        <begin position="25"/>
        <end position="209"/>
    </location>
</feature>
<evidence type="ECO:0000256" key="8">
    <source>
        <dbReference type="RuleBase" id="RU363032"/>
    </source>
</evidence>
<keyword evidence="2 8" id="KW-0813">Transport</keyword>
<accession>A0A511AIC0</accession>
<dbReference type="PANTHER" id="PTHR30614:SF0">
    <property type="entry name" value="L-CYSTINE TRANSPORT SYSTEM PERMEASE PROTEIN TCYL"/>
    <property type="match status" value="1"/>
</dbReference>
<keyword evidence="4 8" id="KW-0812">Transmembrane</keyword>
<dbReference type="Proteomes" id="UP000321225">
    <property type="component" value="Unassembled WGS sequence"/>
</dbReference>
<dbReference type="GO" id="GO:0006865">
    <property type="term" value="P:amino acid transport"/>
    <property type="evidence" value="ECO:0007669"/>
    <property type="project" value="UniProtKB-KW"/>
</dbReference>
<proteinExistence type="inferred from homology"/>
<keyword evidence="7 8" id="KW-0472">Membrane</keyword>
<dbReference type="NCBIfam" id="TIGR03003">
    <property type="entry name" value="ectoine_ehuD"/>
    <property type="match status" value="1"/>
</dbReference>
<dbReference type="CDD" id="cd06261">
    <property type="entry name" value="TM_PBP2"/>
    <property type="match status" value="1"/>
</dbReference>
<evidence type="ECO:0000256" key="3">
    <source>
        <dbReference type="ARBA" id="ARBA00022475"/>
    </source>
</evidence>
<keyword evidence="6 8" id="KW-1133">Transmembrane helix</keyword>
<keyword evidence="11" id="KW-1185">Reference proteome</keyword>
<dbReference type="RefSeq" id="WP_147039087.1">
    <property type="nucleotide sequence ID" value="NZ_BJUW01000006.1"/>
</dbReference>
<dbReference type="SUPFAM" id="SSF161098">
    <property type="entry name" value="MetI-like"/>
    <property type="match status" value="1"/>
</dbReference>
<dbReference type="InterPro" id="IPR035906">
    <property type="entry name" value="MetI-like_sf"/>
</dbReference>
<organism evidence="10 11">
    <name type="scientific">Microbacterium aerolatum</name>
    <dbReference type="NCBI Taxonomy" id="153731"/>
    <lineage>
        <taxon>Bacteria</taxon>
        <taxon>Bacillati</taxon>
        <taxon>Actinomycetota</taxon>
        <taxon>Actinomycetes</taxon>
        <taxon>Micrococcales</taxon>
        <taxon>Microbacteriaceae</taxon>
        <taxon>Microbacterium</taxon>
    </lineage>
</organism>
<gene>
    <name evidence="10" type="ORF">MAE01_16470</name>
</gene>
<dbReference type="GO" id="GO:0043190">
    <property type="term" value="C:ATP-binding cassette (ABC) transporter complex"/>
    <property type="evidence" value="ECO:0007669"/>
    <property type="project" value="InterPro"/>
</dbReference>
<feature type="transmembrane region" description="Helical" evidence="8">
    <location>
        <begin position="24"/>
        <end position="48"/>
    </location>
</feature>
<evidence type="ECO:0000256" key="6">
    <source>
        <dbReference type="ARBA" id="ARBA00022989"/>
    </source>
</evidence>
<dbReference type="EMBL" id="BJUW01000006">
    <property type="protein sequence ID" value="GEK86471.1"/>
    <property type="molecule type" value="Genomic_DNA"/>
</dbReference>
<name>A0A511AIC0_9MICO</name>
<evidence type="ECO:0000259" key="9">
    <source>
        <dbReference type="PROSITE" id="PS50928"/>
    </source>
</evidence>
<dbReference type="NCBIfam" id="TIGR01726">
    <property type="entry name" value="HEQRo_perm_3TM"/>
    <property type="match status" value="1"/>
</dbReference>
<keyword evidence="5" id="KW-0029">Amino-acid transport</keyword>
<evidence type="ECO:0000256" key="2">
    <source>
        <dbReference type="ARBA" id="ARBA00022448"/>
    </source>
</evidence>
<evidence type="ECO:0000256" key="7">
    <source>
        <dbReference type="ARBA" id="ARBA00023136"/>
    </source>
</evidence>
<comment type="similarity">
    <text evidence="8">Belongs to the binding-protein-dependent transport system permease family.</text>
</comment>
<dbReference type="Pfam" id="PF00528">
    <property type="entry name" value="BPD_transp_1"/>
    <property type="match status" value="1"/>
</dbReference>
<evidence type="ECO:0000256" key="1">
    <source>
        <dbReference type="ARBA" id="ARBA00004651"/>
    </source>
</evidence>
<evidence type="ECO:0000256" key="4">
    <source>
        <dbReference type="ARBA" id="ARBA00022692"/>
    </source>
</evidence>
<feature type="transmembrane region" description="Helical" evidence="8">
    <location>
        <begin position="191"/>
        <end position="209"/>
    </location>
</feature>
<dbReference type="InterPro" id="IPR010065">
    <property type="entry name" value="AA_ABC_transptr_permease_3TM"/>
</dbReference>
<dbReference type="OrthoDB" id="9814902at2"/>
<dbReference type="AlphaFoldDB" id="A0A511AIC0"/>